<protein>
    <recommendedName>
        <fullName evidence="1">MATH domain-containing protein</fullName>
    </recommendedName>
</protein>
<evidence type="ECO:0000313" key="2">
    <source>
        <dbReference type="EMBL" id="KAF2902847.1"/>
    </source>
</evidence>
<proteinExistence type="predicted"/>
<dbReference type="PANTHER" id="PTHR10131">
    <property type="entry name" value="TNF RECEPTOR ASSOCIATED FACTOR"/>
    <property type="match status" value="1"/>
</dbReference>
<dbReference type="Gene3D" id="2.60.210.10">
    <property type="entry name" value="Apoptosis, Tumor Necrosis Factor Receptor Associated Protein 2, Chain A"/>
    <property type="match status" value="1"/>
</dbReference>
<evidence type="ECO:0000313" key="3">
    <source>
        <dbReference type="Proteomes" id="UP000801492"/>
    </source>
</evidence>
<dbReference type="InterPro" id="IPR008974">
    <property type="entry name" value="TRAF-like"/>
</dbReference>
<keyword evidence="3" id="KW-1185">Reference proteome</keyword>
<dbReference type="SUPFAM" id="SSF49599">
    <property type="entry name" value="TRAF domain-like"/>
    <property type="match status" value="1"/>
</dbReference>
<organism evidence="2 3">
    <name type="scientific">Ignelater luminosus</name>
    <name type="common">Cucubano</name>
    <name type="synonym">Pyrophorus luminosus</name>
    <dbReference type="NCBI Taxonomy" id="2038154"/>
    <lineage>
        <taxon>Eukaryota</taxon>
        <taxon>Metazoa</taxon>
        <taxon>Ecdysozoa</taxon>
        <taxon>Arthropoda</taxon>
        <taxon>Hexapoda</taxon>
        <taxon>Insecta</taxon>
        <taxon>Pterygota</taxon>
        <taxon>Neoptera</taxon>
        <taxon>Endopterygota</taxon>
        <taxon>Coleoptera</taxon>
        <taxon>Polyphaga</taxon>
        <taxon>Elateriformia</taxon>
        <taxon>Elateroidea</taxon>
        <taxon>Elateridae</taxon>
        <taxon>Agrypninae</taxon>
        <taxon>Pyrophorini</taxon>
        <taxon>Ignelater</taxon>
    </lineage>
</organism>
<dbReference type="OrthoDB" id="1737200at2759"/>
<dbReference type="PANTHER" id="PTHR10131:SF138">
    <property type="entry name" value="RE66324P"/>
    <property type="match status" value="1"/>
</dbReference>
<accession>A0A8K0GIF0</accession>
<dbReference type="Pfam" id="PF22486">
    <property type="entry name" value="MATH_2"/>
    <property type="match status" value="1"/>
</dbReference>
<evidence type="ECO:0000259" key="1">
    <source>
        <dbReference type="PROSITE" id="PS50144"/>
    </source>
</evidence>
<gene>
    <name evidence="2" type="ORF">ILUMI_03341</name>
</gene>
<feature type="domain" description="MATH" evidence="1">
    <location>
        <begin position="344"/>
        <end position="488"/>
    </location>
</feature>
<dbReference type="InterPro" id="IPR002083">
    <property type="entry name" value="MATH/TRAF_dom"/>
</dbReference>
<sequence>MDNLYGNMHPFTCYFCNKLINNDTEYGHVSSCGSVLEPCINKCGLYVPRNMKSRHLKECKNRISKSMTKLSFDDSYDTKVLEQPLHNPGSTSSLGRFKNKPNYSQSSSLDFTQLSSKYQHLDHICKQLSQAVYALKNKHQEGLQAQQHHQMQTKMQLEKIHYQNQILAEWKRNIEMQTENLKLEMRAYQKFQNESEIRLASVKSTQSITEKMAVDLNLLKGQFHEEQLKNREGMNDLQEKLNEFKDYFAQENAVVGALWNDHKTNINKLLQEISTINKALDEHKAKQSSINFDVRTANQISAETSDKLEIQERTLGDVIKELAQFKIDLRSLEESSLNKSDQIAGHLLWKITDFALKMDMAKENDTVLKSPVFYTHDYGYKVRLQIYLNGIKKWKGRHMIACIHVLKGEYDLLLKWPCFIEGTMVLRDLYNYTNPTDFSKYISAKRHSGDEENEEPQESSAQYIFIPHTTLTKQNFIKEDTLFLDLRINSVNRLRDETEL</sequence>
<dbReference type="EMBL" id="VTPC01001170">
    <property type="protein sequence ID" value="KAF2902847.1"/>
    <property type="molecule type" value="Genomic_DNA"/>
</dbReference>
<comment type="caution">
    <text evidence="2">The sequence shown here is derived from an EMBL/GenBank/DDBJ whole genome shotgun (WGS) entry which is preliminary data.</text>
</comment>
<dbReference type="Gene3D" id="3.30.40.10">
    <property type="entry name" value="Zinc/RING finger domain, C3HC4 (zinc finger)"/>
    <property type="match status" value="1"/>
</dbReference>
<name>A0A8K0GIF0_IGNLU</name>
<dbReference type="PROSITE" id="PS50144">
    <property type="entry name" value="MATH"/>
    <property type="match status" value="1"/>
</dbReference>
<reference evidence="2" key="1">
    <citation type="submission" date="2019-08" db="EMBL/GenBank/DDBJ databases">
        <title>The genome of the North American firefly Photinus pyralis.</title>
        <authorList>
            <consortium name="Photinus pyralis genome working group"/>
            <person name="Fallon T.R."/>
            <person name="Sander Lower S.E."/>
            <person name="Weng J.-K."/>
        </authorList>
    </citation>
    <scope>NUCLEOTIDE SEQUENCE</scope>
    <source>
        <strain evidence="2">TRF0915ILg1</strain>
        <tissue evidence="2">Whole body</tissue>
    </source>
</reference>
<dbReference type="InterPro" id="IPR013083">
    <property type="entry name" value="Znf_RING/FYVE/PHD"/>
</dbReference>
<dbReference type="Proteomes" id="UP000801492">
    <property type="component" value="Unassembled WGS sequence"/>
</dbReference>
<dbReference type="AlphaFoldDB" id="A0A8K0GIF0"/>